<protein>
    <submittedName>
        <fullName evidence="2">(California timema) hypothetical protein</fullName>
    </submittedName>
</protein>
<feature type="transmembrane region" description="Helical" evidence="1">
    <location>
        <begin position="45"/>
        <end position="68"/>
    </location>
</feature>
<evidence type="ECO:0000256" key="1">
    <source>
        <dbReference type="SAM" id="Phobius"/>
    </source>
</evidence>
<name>A0A7R9P5Z8_TIMCA</name>
<sequence>MRKWAMERDEDRAEGDTDEDWKIYRILCQDYDFDMSLLMSDKETYVSMTTMGLYLCIQLKLGYLLFLYRGCLGSSKSLSLYNFINLSSRNGPANLSQTSKRPTFRSDRLSARTRNEGAIDASRCVFTLDVGASSMFTDSSPHLLSPRAKQYLASTSPQGRY</sequence>
<organism evidence="2">
    <name type="scientific">Timema californicum</name>
    <name type="common">California timema</name>
    <name type="synonym">Walking stick</name>
    <dbReference type="NCBI Taxonomy" id="61474"/>
    <lineage>
        <taxon>Eukaryota</taxon>
        <taxon>Metazoa</taxon>
        <taxon>Ecdysozoa</taxon>
        <taxon>Arthropoda</taxon>
        <taxon>Hexapoda</taxon>
        <taxon>Insecta</taxon>
        <taxon>Pterygota</taxon>
        <taxon>Neoptera</taxon>
        <taxon>Polyneoptera</taxon>
        <taxon>Phasmatodea</taxon>
        <taxon>Timematodea</taxon>
        <taxon>Timematoidea</taxon>
        <taxon>Timematidae</taxon>
        <taxon>Timema</taxon>
    </lineage>
</organism>
<reference evidence="2" key="1">
    <citation type="submission" date="2020-11" db="EMBL/GenBank/DDBJ databases">
        <authorList>
            <person name="Tran Van P."/>
        </authorList>
    </citation>
    <scope>NUCLEOTIDE SEQUENCE</scope>
</reference>
<gene>
    <name evidence="2" type="ORF">TCMB3V08_LOCUS4011</name>
</gene>
<accession>A0A7R9P5Z8</accession>
<dbReference type="AlphaFoldDB" id="A0A7R9P5Z8"/>
<dbReference type="EMBL" id="OE180457">
    <property type="protein sequence ID" value="CAD7571335.1"/>
    <property type="molecule type" value="Genomic_DNA"/>
</dbReference>
<proteinExistence type="predicted"/>
<keyword evidence="1" id="KW-0472">Membrane</keyword>
<keyword evidence="1" id="KW-0812">Transmembrane</keyword>
<keyword evidence="1" id="KW-1133">Transmembrane helix</keyword>
<evidence type="ECO:0000313" key="2">
    <source>
        <dbReference type="EMBL" id="CAD7571335.1"/>
    </source>
</evidence>